<keyword evidence="8" id="KW-1185">Reference proteome</keyword>
<organism evidence="7 8">
    <name type="scientific">Lasiodiplodia hormozganensis</name>
    <dbReference type="NCBI Taxonomy" id="869390"/>
    <lineage>
        <taxon>Eukaryota</taxon>
        <taxon>Fungi</taxon>
        <taxon>Dikarya</taxon>
        <taxon>Ascomycota</taxon>
        <taxon>Pezizomycotina</taxon>
        <taxon>Dothideomycetes</taxon>
        <taxon>Dothideomycetes incertae sedis</taxon>
        <taxon>Botryosphaeriales</taxon>
        <taxon>Botryosphaeriaceae</taxon>
        <taxon>Lasiodiplodia</taxon>
    </lineage>
</organism>
<protein>
    <recommendedName>
        <fullName evidence="1">Glutamine synthetase</fullName>
    </recommendedName>
</protein>
<keyword evidence="2" id="KW-0436">Ligase</keyword>
<dbReference type="SUPFAM" id="SSF54368">
    <property type="entry name" value="Glutamine synthetase, N-terminal domain"/>
    <property type="match status" value="1"/>
</dbReference>
<dbReference type="InterPro" id="IPR014746">
    <property type="entry name" value="Gln_synth/guanido_kin_cat_dom"/>
</dbReference>
<evidence type="ECO:0000313" key="7">
    <source>
        <dbReference type="EMBL" id="KAK0650485.1"/>
    </source>
</evidence>
<sequence length="426" mass="46177">MVLPKVSIANLEDVLQHDIKVKVAGIDADGVLRGKIMSKTKFLTAVSKGFGMSSAIFCWDMHDETYNIGDVQPSEAPGYGDFVAVPDLTTFRRSKWDDGLPLVLLDFYNNDSTRFPACPRGLLKTILARLQQEDAQAHAGVELEFFNYFTPTDATPESKLAKPGRIASFLKDNPPSKLVPLTDGMFGYLTKSLGALHGITPSFMAKPSASLPGNSGHIHLSLTSLSTGTNLFAASCSPNPNDNSPSPYPDIATLSPLGRHFLAGLLAALPDIMPLLAPTVNSYKRLVSNYWAPTRVSYGLEDRRAAIRVVAPPHCDPAATRFEVRVPGADAHPHYAIAACVGAGWRGVERRMEVGMAPLGEEEEEEEEGGGGGGRTGLPTSLEEATRRFKAEGSVAREIFGDEFVEFYARTREHEVGLYRQAVTDL</sequence>
<dbReference type="SMART" id="SM01230">
    <property type="entry name" value="Gln-synt_C"/>
    <property type="match status" value="1"/>
</dbReference>
<dbReference type="InterPro" id="IPR008146">
    <property type="entry name" value="Gln_synth_cat_dom"/>
</dbReference>
<evidence type="ECO:0000259" key="6">
    <source>
        <dbReference type="PROSITE" id="PS51987"/>
    </source>
</evidence>
<dbReference type="SUPFAM" id="SSF55931">
    <property type="entry name" value="Glutamine synthetase/guanido kinase"/>
    <property type="match status" value="1"/>
</dbReference>
<dbReference type="Gene3D" id="3.30.590.10">
    <property type="entry name" value="Glutamine synthetase/guanido kinase, catalytic domain"/>
    <property type="match status" value="1"/>
</dbReference>
<evidence type="ECO:0000256" key="5">
    <source>
        <dbReference type="SAM" id="MobiDB-lite"/>
    </source>
</evidence>
<dbReference type="Proteomes" id="UP001175001">
    <property type="component" value="Unassembled WGS sequence"/>
</dbReference>
<feature type="region of interest" description="Disordered" evidence="5">
    <location>
        <begin position="357"/>
        <end position="380"/>
    </location>
</feature>
<evidence type="ECO:0000256" key="4">
    <source>
        <dbReference type="RuleBase" id="RU000384"/>
    </source>
</evidence>
<feature type="domain" description="GS catalytic" evidence="6">
    <location>
        <begin position="185"/>
        <end position="426"/>
    </location>
</feature>
<reference evidence="7" key="1">
    <citation type="submission" date="2023-06" db="EMBL/GenBank/DDBJ databases">
        <title>Multi-omics analyses reveal the molecular pathogenesis toolkit of Lasiodiplodia hormozganensis, a cross-kingdom pathogen.</title>
        <authorList>
            <person name="Felix C."/>
            <person name="Meneses R."/>
            <person name="Goncalves M.F.M."/>
            <person name="Tilleman L."/>
            <person name="Duarte A.S."/>
            <person name="Jorrin-Novo J.V."/>
            <person name="Van De Peer Y."/>
            <person name="Deforce D."/>
            <person name="Van Nieuwerburgh F."/>
            <person name="Esteves A.C."/>
            <person name="Alves A."/>
        </authorList>
    </citation>
    <scope>NUCLEOTIDE SEQUENCE</scope>
    <source>
        <strain evidence="7">CBS 339.90</strain>
    </source>
</reference>
<evidence type="ECO:0000313" key="8">
    <source>
        <dbReference type="Proteomes" id="UP001175001"/>
    </source>
</evidence>
<name>A0AA39YEL7_9PEZI</name>
<dbReference type="EMBL" id="JAUJDW010000035">
    <property type="protein sequence ID" value="KAK0650485.1"/>
    <property type="molecule type" value="Genomic_DNA"/>
</dbReference>
<dbReference type="Pfam" id="PF00120">
    <property type="entry name" value="Gln-synt_C"/>
    <property type="match status" value="1"/>
</dbReference>
<dbReference type="InterPro" id="IPR036651">
    <property type="entry name" value="Gln_synt_N_sf"/>
</dbReference>
<evidence type="ECO:0000256" key="2">
    <source>
        <dbReference type="ARBA" id="ARBA00022598"/>
    </source>
</evidence>
<evidence type="ECO:0000256" key="3">
    <source>
        <dbReference type="PROSITE-ProRule" id="PRU01331"/>
    </source>
</evidence>
<dbReference type="Gene3D" id="3.10.20.70">
    <property type="entry name" value="Glutamine synthetase, N-terminal domain"/>
    <property type="match status" value="1"/>
</dbReference>
<dbReference type="PANTHER" id="PTHR43785">
    <property type="entry name" value="GAMMA-GLUTAMYLPUTRESCINE SYNTHETASE"/>
    <property type="match status" value="1"/>
</dbReference>
<dbReference type="PROSITE" id="PS51987">
    <property type="entry name" value="GS_CATALYTIC"/>
    <property type="match status" value="1"/>
</dbReference>
<dbReference type="PANTHER" id="PTHR43785:SF12">
    <property type="entry name" value="TYPE-1 GLUTAMINE SYNTHETASE 2"/>
    <property type="match status" value="1"/>
</dbReference>
<dbReference type="GO" id="GO:0004356">
    <property type="term" value="F:glutamine synthetase activity"/>
    <property type="evidence" value="ECO:0007669"/>
    <property type="project" value="InterPro"/>
</dbReference>
<accession>A0AA39YEL7</accession>
<gene>
    <name evidence="7" type="primary">glnA2_0</name>
    <name evidence="7" type="ORF">DIS24_g6777</name>
</gene>
<dbReference type="AlphaFoldDB" id="A0AA39YEL7"/>
<proteinExistence type="inferred from homology"/>
<comment type="similarity">
    <text evidence="3 4">Belongs to the glutamine synthetase family.</text>
</comment>
<feature type="compositionally biased region" description="Acidic residues" evidence="5">
    <location>
        <begin position="360"/>
        <end position="369"/>
    </location>
</feature>
<dbReference type="GO" id="GO:0006542">
    <property type="term" value="P:glutamine biosynthetic process"/>
    <property type="evidence" value="ECO:0007669"/>
    <property type="project" value="InterPro"/>
</dbReference>
<evidence type="ECO:0000256" key="1">
    <source>
        <dbReference type="ARBA" id="ARBA00021364"/>
    </source>
</evidence>
<comment type="caution">
    <text evidence="7">The sequence shown here is derived from an EMBL/GenBank/DDBJ whole genome shotgun (WGS) entry which is preliminary data.</text>
</comment>